<name>A0A0B4CB94_9MICO</name>
<proteinExistence type="predicted"/>
<evidence type="ECO:0000259" key="3">
    <source>
        <dbReference type="Pfam" id="PF00149"/>
    </source>
</evidence>
<dbReference type="GO" id="GO:0003993">
    <property type="term" value="F:acid phosphatase activity"/>
    <property type="evidence" value="ECO:0007669"/>
    <property type="project" value="InterPro"/>
</dbReference>
<keyword evidence="1 2" id="KW-0732">Signal</keyword>
<evidence type="ECO:0000259" key="4">
    <source>
        <dbReference type="Pfam" id="PF16656"/>
    </source>
</evidence>
<dbReference type="PANTHER" id="PTHR22953">
    <property type="entry name" value="ACID PHOSPHATASE RELATED"/>
    <property type="match status" value="1"/>
</dbReference>
<dbReference type="InterPro" id="IPR008963">
    <property type="entry name" value="Purple_acid_Pase-like_N"/>
</dbReference>
<dbReference type="InterPro" id="IPR029052">
    <property type="entry name" value="Metallo-depent_PP-like"/>
</dbReference>
<dbReference type="Pfam" id="PF16656">
    <property type="entry name" value="Pur_ac_phosph_N"/>
    <property type="match status" value="1"/>
</dbReference>
<dbReference type="RefSeq" id="WP_039414242.1">
    <property type="nucleotide sequence ID" value="NZ_JWSZ01000007.1"/>
</dbReference>
<evidence type="ECO:0000256" key="2">
    <source>
        <dbReference type="SAM" id="SignalP"/>
    </source>
</evidence>
<dbReference type="Gene3D" id="3.60.21.10">
    <property type="match status" value="1"/>
</dbReference>
<dbReference type="AlphaFoldDB" id="A0A0B4CB94"/>
<protein>
    <submittedName>
        <fullName evidence="5">Metallophosphoesterase</fullName>
    </submittedName>
</protein>
<feature type="domain" description="Calcineurin-like phosphoesterase" evidence="3">
    <location>
        <begin position="151"/>
        <end position="356"/>
    </location>
</feature>
<organism evidence="5 6">
    <name type="scientific">Microbacterium hominis</name>
    <dbReference type="NCBI Taxonomy" id="162426"/>
    <lineage>
        <taxon>Bacteria</taxon>
        <taxon>Bacillati</taxon>
        <taxon>Actinomycetota</taxon>
        <taxon>Actinomycetes</taxon>
        <taxon>Micrococcales</taxon>
        <taxon>Microbacteriaceae</taxon>
        <taxon>Microbacterium</taxon>
    </lineage>
</organism>
<dbReference type="InterPro" id="IPR015914">
    <property type="entry name" value="PAPs_N"/>
</dbReference>
<comment type="caution">
    <text evidence="5">The sequence shown here is derived from an EMBL/GenBank/DDBJ whole genome shotgun (WGS) entry which is preliminary data.</text>
</comment>
<feature type="signal peptide" evidence="2">
    <location>
        <begin position="1"/>
        <end position="40"/>
    </location>
</feature>
<feature type="domain" description="Purple acid phosphatase N-terminal" evidence="4">
    <location>
        <begin position="48"/>
        <end position="141"/>
    </location>
</feature>
<sequence length="661" mass="69388">MPHSAEPRAPRPARRTIAWITAATLCATAFAGVVATPALADTPTTLTGVILGVGADETQRIVSWYSSADTAQVVQVAPTAALVGDAFPASAVTFAATGTANIATSGGYNRHATITGLQENTQYSYRVGSEGAWSTTTTFQTHSFEGDFDFLFYGDPQIGSSGDVAKDTAGWVDTVNVSLQSNPNAELLVSGGDQVDKANTEAQWDGFLAPAQLRSYPWVATIGNHDVGGKAYEQHFFTPNTDRSGQYYVNGDPTSNSSGGDYWFIHKDVLFIDLNSNSYKTSTGGGGDAAHIQYVTDVINAHGAQAKYTVLVYHHAIYSPADHAQDADNKVRRVDFPTTFSKLGVDLVLQGHDHSYSRSYEIKNGEKANADEKPGQNEVFEGPGGVVYVTANSASGSKYYDLTTPVAGDATSGAGNGADPLNPSNYWYNSVQNQEHVRTFVKVQVQKDALVVQNVRSGTCDAPNAAVELRKVVWCGPASGTEAALPVGSVQDEVTIHPNHGAGQDIQVDVPDAAPGEFGWTINGHNGLVDLGTATEKNNSYFEATGQINPITVTDTRRAVAPWSIAAKVGDFTDGSKSFSGKYLGWTPKIVAAGGGAVAGAPIGSGYDGGTGLSDSRALGSAAQGHDRGTAVLGSDLDLKIPVEVDKGSYRGTLTLTAISN</sequence>
<evidence type="ECO:0000313" key="6">
    <source>
        <dbReference type="Proteomes" id="UP000031202"/>
    </source>
</evidence>
<dbReference type="GO" id="GO:0046872">
    <property type="term" value="F:metal ion binding"/>
    <property type="evidence" value="ECO:0007669"/>
    <property type="project" value="InterPro"/>
</dbReference>
<dbReference type="SUPFAM" id="SSF49363">
    <property type="entry name" value="Purple acid phosphatase, N-terminal domain"/>
    <property type="match status" value="1"/>
</dbReference>
<dbReference type="Pfam" id="PF00149">
    <property type="entry name" value="Metallophos"/>
    <property type="match status" value="1"/>
</dbReference>
<dbReference type="InterPro" id="IPR039331">
    <property type="entry name" value="PAPs-like"/>
</dbReference>
<dbReference type="Proteomes" id="UP000031202">
    <property type="component" value="Unassembled WGS sequence"/>
</dbReference>
<dbReference type="PANTHER" id="PTHR22953:SF153">
    <property type="entry name" value="PURPLE ACID PHOSPHATASE"/>
    <property type="match status" value="1"/>
</dbReference>
<evidence type="ECO:0000313" key="5">
    <source>
        <dbReference type="EMBL" id="KIC58544.1"/>
    </source>
</evidence>
<accession>A0A0B4CB94</accession>
<gene>
    <name evidence="5" type="ORF">RM52_05810</name>
</gene>
<reference evidence="5 6" key="1">
    <citation type="submission" date="2014-12" db="EMBL/GenBank/DDBJ databases">
        <title>Genome sequencing of Microbacterium hominis TPW29.</title>
        <authorList>
            <person name="Tan P.W."/>
            <person name="Chan K.-G."/>
        </authorList>
    </citation>
    <scope>NUCLEOTIDE SEQUENCE [LARGE SCALE GENOMIC DNA]</scope>
    <source>
        <strain evidence="5 6">TPW29</strain>
    </source>
</reference>
<feature type="chain" id="PRO_5002085754" evidence="2">
    <location>
        <begin position="41"/>
        <end position="661"/>
    </location>
</feature>
<evidence type="ECO:0000256" key="1">
    <source>
        <dbReference type="ARBA" id="ARBA00022729"/>
    </source>
</evidence>
<dbReference type="InterPro" id="IPR003961">
    <property type="entry name" value="FN3_dom"/>
</dbReference>
<dbReference type="Gene3D" id="2.60.40.380">
    <property type="entry name" value="Purple acid phosphatase-like, N-terminal"/>
    <property type="match status" value="1"/>
</dbReference>
<dbReference type="SUPFAM" id="SSF56300">
    <property type="entry name" value="Metallo-dependent phosphatases"/>
    <property type="match status" value="1"/>
</dbReference>
<dbReference type="InterPro" id="IPR004843">
    <property type="entry name" value="Calcineurin-like_PHP"/>
</dbReference>
<dbReference type="EMBL" id="JWSZ01000007">
    <property type="protein sequence ID" value="KIC58544.1"/>
    <property type="molecule type" value="Genomic_DNA"/>
</dbReference>
<dbReference type="CDD" id="cd00063">
    <property type="entry name" value="FN3"/>
    <property type="match status" value="1"/>
</dbReference>